<keyword evidence="1" id="KW-0175">Coiled coil</keyword>
<proteinExistence type="predicted"/>
<dbReference type="EMBL" id="SOZH01000012">
    <property type="protein sequence ID" value="TFF04353.1"/>
    <property type="molecule type" value="Genomic_DNA"/>
</dbReference>
<evidence type="ECO:0000313" key="3">
    <source>
        <dbReference type="EMBL" id="TFF04353.1"/>
    </source>
</evidence>
<dbReference type="GeneID" id="95686393"/>
<dbReference type="CDD" id="cd01029">
    <property type="entry name" value="TOPRIM_primases"/>
    <property type="match status" value="1"/>
</dbReference>
<evidence type="ECO:0000256" key="1">
    <source>
        <dbReference type="SAM" id="Coils"/>
    </source>
</evidence>
<sequence length="1843" mass="199521">MSALTVAGGWGPMSSLDRVFNALSDGGFQPTGRKRHFMALCPVHAEKTGSLSVDWKPRNGNGLVLLNCHGCDATTEEIAAALGLGLVDLYDNPPPERPLDAPRVGRSVKSRQAGKRRGKLGPLPKRRTAPALDHAHEFVEVDRYPYTDVDGTIVQEVVRQQCRVCGAKNFPQAYAWPDGHMHGKKPEGFVPVLYRMPELVAALAAGEEVWLLEGEKDVHTAESLGLVATTNTGGGGSFSDALAPLFAGAVVNVVLDCDATGWERGLTAHEVIAAAGARVLTWVPAITSAKADFTDHVEAGLGVDDLVAIDVDELRVRKALAKLEEVLDKLTVAQDEIEFHLAEASTRSTSAPKAADEARRLAERWVVETELRWESLVDAADLVASAARANGAESVEEAHRLAERIVEQAAILVRSAHDTLERPLPSDFDERLSAARSALRSQDGASVSATAGAIPAGEAGTAPERDDAPSAQILDFPGAGGSSGGGNGGGARPMRAVTERKEYRYVAREEDGRVVLSEVKKSAGGHLRFPQVIGIDLHLDGREYVDDTSDIEDEIHQVLAGQHVEVAASPIANERKVSHYLFSYTDPASGERVRFRVEADRAMSGDFLDNIHVPGLEYGHTKSAKQRVLEAVRAVSQDSRDVVQYRGTGWRRDPDLGWVYVNYTGLIGSDGVHPGHQLLQGALKRYALPQPSTDASELREFFLEHSGPAFMTRFAPRIGAVLCGHAFVAPIRRNPYSVVVVGSPGSMKTGLCALAMHHYGSAWDRTRPTVSMTEQGATAIATAIIANQARDAMALFDDVTPGGNSSAAQAKLGAMLQMMFNQSERTRSERTGADLREAPIPHATVLFSSELMPKFGANARRALIVPLQRHELELQAILDLDRAPSRIARATLTSSMLSWAARDLPRARQIVHEASARYAETVRAAGRTPEEADAAANLWGGWTVMTTFLEEIGALRREEVTKVLEQVHEGLFSALDAAQDPDSPTNAGARLRELIASGLRMGVGHVVDIRSGDAPEDDGLAIRLGWRRVNLGPGFQGDPPKFRVESSGRFIGYVNTEADELVLESTALEAFVKAAAGGLSEPFSMDVATVRRALHEVDVLKAQWDKHGKIGGRWRYTMKRKIYCETHATDASRSSERPMTVLRLSTLLGDGPDEGTVLPPAPLPPAPDDEPTAPPTTDDHGQQADPAPAEHAQPTLAEAAAPQEAPHDEEAEMRSATPPTVDVLVGVEPTAAPGRCFLCRQPAHTAIGGDHVHDQCWRSYWVELPAPAPCYVCDGPTPRSADGQPLHVTCWQLLCSDPELLEATVARHQATTDPTSTSTPEPVSSPSTPPASSLPVEPPTAQTKPQTTRTHRPASATAPLTHAAAVVDVDVLYLPDGTTQPAPTIEHLGDLAQLAYDLRLGTQVVPGSDGWRGRRDPGVVVATERLARALGIDPDVALNADVSKRNSAFGEAHRAHPAITEALAAGWVTPHPEGSEPEVQLWTKLYRPEQDSVLVTFMPLLGATLLSGDASAAQVARRLGEYSRLTGAGWHLSPHATGLDLMAHLRRGRAEEFARTTVPDVARRIGDPDLNWCRPPSTEESGMTYVHAYDRGGSYLAGVAGLELPVGEFEAFPEGREFDASLPGYWKIRMPEAGDWRHPHPLFKLRKREVDWVTTPALAYAHELEYEPEILEAVVWPQHARILDPWYARMRDARTAADVPGDPDLAVVRSMIKETYTQSIGMLTSHHVEDKAIYAPQRRHMIVAKARTNLLRAVVRIGNETGQWPLAVQTDTVVYASDEPDAEKAWPGQLLARPVKYGRGLGQFKHEGTGTLQDQLPFLEEHGAIWHRDAKRLITGAPEPGAE</sequence>
<keyword evidence="4" id="KW-1185">Reference proteome</keyword>
<feature type="compositionally biased region" description="Polar residues" evidence="2">
    <location>
        <begin position="439"/>
        <end position="449"/>
    </location>
</feature>
<evidence type="ECO:0008006" key="5">
    <source>
        <dbReference type="Google" id="ProtNLM"/>
    </source>
</evidence>
<evidence type="ECO:0000256" key="2">
    <source>
        <dbReference type="SAM" id="MobiDB-lite"/>
    </source>
</evidence>
<feature type="compositionally biased region" description="Basic residues" evidence="2">
    <location>
        <begin position="106"/>
        <end position="127"/>
    </location>
</feature>
<evidence type="ECO:0000313" key="4">
    <source>
        <dbReference type="Proteomes" id="UP000298003"/>
    </source>
</evidence>
<feature type="region of interest" description="Disordered" evidence="2">
    <location>
        <begin position="95"/>
        <end position="127"/>
    </location>
</feature>
<name>A0A4Y8QXC0_9MICO</name>
<comment type="caution">
    <text evidence="3">The sequence shown here is derived from an EMBL/GenBank/DDBJ whole genome shotgun (WGS) entry which is preliminary data.</text>
</comment>
<feature type="compositionally biased region" description="Low complexity" evidence="2">
    <location>
        <begin position="1311"/>
        <end position="1335"/>
    </location>
</feature>
<reference evidence="3 4" key="1">
    <citation type="submission" date="2019-03" db="EMBL/GenBank/DDBJ databases">
        <title>Cellulosimicrobium funkei JCM14302 Assembly.</title>
        <authorList>
            <person name="Dou T."/>
        </authorList>
    </citation>
    <scope>NUCLEOTIDE SEQUENCE [LARGE SCALE GENOMIC DNA]</scope>
    <source>
        <strain evidence="3 4">JCM 14302</strain>
    </source>
</reference>
<organism evidence="3 4">
    <name type="scientific">Cellulosimicrobium funkei</name>
    <dbReference type="NCBI Taxonomy" id="264251"/>
    <lineage>
        <taxon>Bacteria</taxon>
        <taxon>Bacillati</taxon>
        <taxon>Actinomycetota</taxon>
        <taxon>Actinomycetes</taxon>
        <taxon>Micrococcales</taxon>
        <taxon>Promicromonosporaceae</taxon>
        <taxon>Cellulosimicrobium</taxon>
    </lineage>
</organism>
<dbReference type="RefSeq" id="WP_061268889.1">
    <property type="nucleotide sequence ID" value="NZ_SOZH01000012.1"/>
</dbReference>
<dbReference type="InterPro" id="IPR034154">
    <property type="entry name" value="TOPRIM_DnaG/twinkle"/>
</dbReference>
<feature type="region of interest" description="Disordered" evidence="2">
    <location>
        <begin position="1146"/>
        <end position="1216"/>
    </location>
</feature>
<feature type="region of interest" description="Disordered" evidence="2">
    <location>
        <begin position="439"/>
        <end position="468"/>
    </location>
</feature>
<dbReference type="Proteomes" id="UP000298003">
    <property type="component" value="Unassembled WGS sequence"/>
</dbReference>
<accession>A0A4Y8QXC0</accession>
<protein>
    <recommendedName>
        <fullName evidence="5">Telomere-binding protein</fullName>
    </recommendedName>
</protein>
<feature type="region of interest" description="Disordered" evidence="2">
    <location>
        <begin position="1309"/>
        <end position="1359"/>
    </location>
</feature>
<gene>
    <name evidence="3" type="ORF">E1O70_18070</name>
</gene>
<feature type="coiled-coil region" evidence="1">
    <location>
        <begin position="316"/>
        <end position="343"/>
    </location>
</feature>